<dbReference type="InterPro" id="IPR001182">
    <property type="entry name" value="FtsW/RodA"/>
</dbReference>
<sequence length="369" mass="41050">MSRRNAILIWFRSIDKVTLLIVSILIIIGMSLIASASPAIAMKIGFINHYQFIHNHTLNIILGYSMIVFFSCLSTQELKILCTFFLGVMIILTFVTLLKSTNIKGAKRWISIVGFSLQPSEFIKPTFSVFCAWILSNNPRNCLYASFCYLGITLLLLLQPDFGMFVTVSIIFFSIIFLSRTTIFLIPVFMSIFSIIVLTSYLTIPHVKYRVDNFFNSKGENNFQVQKATESLARGGLLGVGPSEGKVKMHLPDAHTDFIFSVAGEEFGLVLTLSIVILYLLLIITNLSKISDLENEFSMLAGMGIISYLGAQCLINISVNLNLIPTKGMTLPFISYGGSSMISSGMAIGIMLALTRKKYNVDTSKYDFS</sequence>
<evidence type="ECO:0000256" key="9">
    <source>
        <dbReference type="ARBA" id="ARBA00032370"/>
    </source>
</evidence>
<dbReference type="GO" id="GO:0008955">
    <property type="term" value="F:peptidoglycan glycosyltransferase activity"/>
    <property type="evidence" value="ECO:0007669"/>
    <property type="project" value="UniProtKB-EC"/>
</dbReference>
<dbReference type="Pfam" id="PF01098">
    <property type="entry name" value="FTSW_RODA_SPOVE"/>
    <property type="match status" value="1"/>
</dbReference>
<protein>
    <recommendedName>
        <fullName evidence="12">Probable peptidoglycan glycosyltransferase FtsW</fullName>
        <ecNumber evidence="14">2.4.99.28</ecNumber>
    </recommendedName>
    <alternativeName>
        <fullName evidence="13">Cell division protein FtsW</fullName>
    </alternativeName>
    <alternativeName>
        <fullName evidence="10">Cell wall polymerase</fullName>
    </alternativeName>
    <alternativeName>
        <fullName evidence="9">Peptidoglycan polymerase</fullName>
    </alternativeName>
</protein>
<dbReference type="OrthoDB" id="9768187at2"/>
<evidence type="ECO:0000256" key="1">
    <source>
        <dbReference type="ARBA" id="ARBA00004141"/>
    </source>
</evidence>
<evidence type="ECO:0000256" key="5">
    <source>
        <dbReference type="ARBA" id="ARBA00022960"/>
    </source>
</evidence>
<evidence type="ECO:0000256" key="14">
    <source>
        <dbReference type="ARBA" id="ARBA00044770"/>
    </source>
</evidence>
<evidence type="ECO:0000256" key="10">
    <source>
        <dbReference type="ARBA" id="ARBA00033270"/>
    </source>
</evidence>
<evidence type="ECO:0000256" key="6">
    <source>
        <dbReference type="ARBA" id="ARBA00022984"/>
    </source>
</evidence>
<keyword evidence="4 16" id="KW-0812">Transmembrane</keyword>
<comment type="catalytic activity">
    <reaction evidence="15">
        <text>[GlcNAc-(1-&gt;4)-Mur2Ac(oyl-L-Ala-gamma-D-Glu-L-Lys-D-Ala-D-Ala)](n)-di-trans,octa-cis-undecaprenyl diphosphate + beta-D-GlcNAc-(1-&gt;4)-Mur2Ac(oyl-L-Ala-gamma-D-Glu-L-Lys-D-Ala-D-Ala)-di-trans,octa-cis-undecaprenyl diphosphate = [GlcNAc-(1-&gt;4)-Mur2Ac(oyl-L-Ala-gamma-D-Glu-L-Lys-D-Ala-D-Ala)](n+1)-di-trans,octa-cis-undecaprenyl diphosphate + di-trans,octa-cis-undecaprenyl diphosphate + H(+)</text>
        <dbReference type="Rhea" id="RHEA:23708"/>
        <dbReference type="Rhea" id="RHEA-COMP:9602"/>
        <dbReference type="Rhea" id="RHEA-COMP:9603"/>
        <dbReference type="ChEBI" id="CHEBI:15378"/>
        <dbReference type="ChEBI" id="CHEBI:58405"/>
        <dbReference type="ChEBI" id="CHEBI:60033"/>
        <dbReference type="ChEBI" id="CHEBI:78435"/>
        <dbReference type="EC" id="2.4.99.28"/>
    </reaction>
</comment>
<dbReference type="RefSeq" id="WP_038559352.1">
    <property type="nucleotide sequence ID" value="NZ_CP007481.1"/>
</dbReference>
<keyword evidence="3" id="KW-0808">Transferase</keyword>
<dbReference type="GO" id="GO:0032153">
    <property type="term" value="C:cell division site"/>
    <property type="evidence" value="ECO:0007669"/>
    <property type="project" value="TreeGrafter"/>
</dbReference>
<evidence type="ECO:0000256" key="4">
    <source>
        <dbReference type="ARBA" id="ARBA00022692"/>
    </source>
</evidence>
<keyword evidence="8 16" id="KW-0472">Membrane</keyword>
<dbReference type="PANTHER" id="PTHR30474">
    <property type="entry name" value="CELL CYCLE PROTEIN"/>
    <property type="match status" value="1"/>
</dbReference>
<feature type="transmembrane region" description="Helical" evidence="16">
    <location>
        <begin position="333"/>
        <end position="355"/>
    </location>
</feature>
<evidence type="ECO:0000256" key="7">
    <source>
        <dbReference type="ARBA" id="ARBA00022989"/>
    </source>
</evidence>
<proteinExistence type="inferred from homology"/>
<dbReference type="HOGENOM" id="CLU_029243_1_1_5"/>
<evidence type="ECO:0000313" key="17">
    <source>
        <dbReference type="EMBL" id="AHX11358.1"/>
    </source>
</evidence>
<dbReference type="GO" id="GO:0005886">
    <property type="term" value="C:plasma membrane"/>
    <property type="evidence" value="ECO:0007669"/>
    <property type="project" value="TreeGrafter"/>
</dbReference>
<evidence type="ECO:0000313" key="18">
    <source>
        <dbReference type="Proteomes" id="UP000023755"/>
    </source>
</evidence>
<evidence type="ECO:0000256" key="15">
    <source>
        <dbReference type="ARBA" id="ARBA00049902"/>
    </source>
</evidence>
<comment type="similarity">
    <text evidence="11">Belongs to the SEDS family. FtsW subfamily.</text>
</comment>
<evidence type="ECO:0000256" key="8">
    <source>
        <dbReference type="ARBA" id="ARBA00023136"/>
    </source>
</evidence>
<keyword evidence="6" id="KW-0573">Peptidoglycan synthesis</keyword>
<dbReference type="Proteomes" id="UP000023755">
    <property type="component" value="Chromosome"/>
</dbReference>
<accession>X5H3T3</accession>
<dbReference type="GO" id="GO:0009252">
    <property type="term" value="P:peptidoglycan biosynthetic process"/>
    <property type="evidence" value="ECO:0007669"/>
    <property type="project" value="UniProtKB-KW"/>
</dbReference>
<dbReference type="PANTHER" id="PTHR30474:SF2">
    <property type="entry name" value="PEPTIDOGLYCAN GLYCOSYLTRANSFERASE FTSW-RELATED"/>
    <property type="match status" value="1"/>
</dbReference>
<keyword evidence="18" id="KW-1185">Reference proteome</keyword>
<evidence type="ECO:0000256" key="2">
    <source>
        <dbReference type="ARBA" id="ARBA00022676"/>
    </source>
</evidence>
<dbReference type="KEGG" id="nhm:NHE_0411"/>
<feature type="transmembrane region" description="Helical" evidence="16">
    <location>
        <begin position="52"/>
        <end position="73"/>
    </location>
</feature>
<dbReference type="EMBL" id="CP007481">
    <property type="protein sequence ID" value="AHX11358.1"/>
    <property type="molecule type" value="Genomic_DNA"/>
</dbReference>
<dbReference type="AlphaFoldDB" id="X5H3T3"/>
<dbReference type="STRING" id="1286528.NHE_0411"/>
<feature type="transmembrane region" description="Helical" evidence="16">
    <location>
        <begin position="80"/>
        <end position="98"/>
    </location>
</feature>
<dbReference type="EC" id="2.4.99.28" evidence="14"/>
<feature type="transmembrane region" description="Helical" evidence="16">
    <location>
        <begin position="143"/>
        <end position="176"/>
    </location>
</feature>
<feature type="transmembrane region" description="Helical" evidence="16">
    <location>
        <begin position="267"/>
        <end position="287"/>
    </location>
</feature>
<keyword evidence="7 16" id="KW-1133">Transmembrane helix</keyword>
<dbReference type="GO" id="GO:0015648">
    <property type="term" value="F:lipid-linked peptidoglycan transporter activity"/>
    <property type="evidence" value="ECO:0007669"/>
    <property type="project" value="TreeGrafter"/>
</dbReference>
<evidence type="ECO:0000256" key="12">
    <source>
        <dbReference type="ARBA" id="ARBA00041185"/>
    </source>
</evidence>
<dbReference type="GO" id="GO:0051301">
    <property type="term" value="P:cell division"/>
    <property type="evidence" value="ECO:0007669"/>
    <property type="project" value="InterPro"/>
</dbReference>
<comment type="subcellular location">
    <subcellularLocation>
        <location evidence="1">Membrane</location>
        <topology evidence="1">Multi-pass membrane protein</topology>
    </subcellularLocation>
</comment>
<feature type="transmembrane region" description="Helical" evidence="16">
    <location>
        <begin position="299"/>
        <end position="321"/>
    </location>
</feature>
<evidence type="ECO:0000256" key="11">
    <source>
        <dbReference type="ARBA" id="ARBA00038053"/>
    </source>
</evidence>
<evidence type="ECO:0000256" key="13">
    <source>
        <dbReference type="ARBA" id="ARBA00041418"/>
    </source>
</evidence>
<evidence type="ECO:0000256" key="16">
    <source>
        <dbReference type="SAM" id="Phobius"/>
    </source>
</evidence>
<keyword evidence="5" id="KW-0133">Cell shape</keyword>
<keyword evidence="2" id="KW-0328">Glycosyltransferase</keyword>
<feature type="transmembrane region" description="Helical" evidence="16">
    <location>
        <begin position="183"/>
        <end position="204"/>
    </location>
</feature>
<gene>
    <name evidence="17" type="ORF">NHE_0411</name>
</gene>
<evidence type="ECO:0000256" key="3">
    <source>
        <dbReference type="ARBA" id="ARBA00022679"/>
    </source>
</evidence>
<name>X5H3T3_9RICK</name>
<reference evidence="17 18" key="1">
    <citation type="submission" date="2014-03" db="EMBL/GenBank/DDBJ databases">
        <title>Sequencing and Comparison of Genomes and Transcriptome Profiles of Human Ehrlichiosis Agents.</title>
        <authorList>
            <person name="Lin M."/>
            <person name="Daugherty S.C."/>
            <person name="Nagaraj S."/>
            <person name="Cheng Z."/>
            <person name="Xiong Q."/>
            <person name="Lin F.-Y."/>
            <person name="Sengamalay N."/>
            <person name="Ott S."/>
            <person name="Godinez A."/>
            <person name="Tallon L.J."/>
            <person name="Sadzewicz L."/>
            <person name="Fraser C.M."/>
            <person name="Dunning Hotopp J.C."/>
            <person name="Rikihisa Y."/>
        </authorList>
    </citation>
    <scope>NUCLEOTIDE SEQUENCE [LARGE SCALE GENOMIC DNA]</scope>
    <source>
        <strain evidence="17 18">Oregon</strain>
    </source>
</reference>
<organism evidence="17 18">
    <name type="scientific">Neorickettsia helminthoeca str. Oregon</name>
    <dbReference type="NCBI Taxonomy" id="1286528"/>
    <lineage>
        <taxon>Bacteria</taxon>
        <taxon>Pseudomonadati</taxon>
        <taxon>Pseudomonadota</taxon>
        <taxon>Alphaproteobacteria</taxon>
        <taxon>Rickettsiales</taxon>
        <taxon>Anaplasmataceae</taxon>
        <taxon>Neorickettsia</taxon>
    </lineage>
</organism>
<dbReference type="GO" id="GO:0008360">
    <property type="term" value="P:regulation of cell shape"/>
    <property type="evidence" value="ECO:0007669"/>
    <property type="project" value="UniProtKB-KW"/>
</dbReference>